<dbReference type="SUPFAM" id="SSF53756">
    <property type="entry name" value="UDP-Glycosyltransferase/glycogen phosphorylase"/>
    <property type="match status" value="1"/>
</dbReference>
<protein>
    <submittedName>
        <fullName evidence="1">Glycosyl transferase group 1</fullName>
    </submittedName>
</protein>
<organism evidence="1 2">
    <name type="scientific">Pseudopedobacter saltans (strain ATCC 51119 / DSM 12145 / JCM 21818 / CCUG 39354 / LMG 10337 / NBRC 100064 / NCIMB 13643)</name>
    <name type="common">Pedobacter saltans</name>
    <dbReference type="NCBI Taxonomy" id="762903"/>
    <lineage>
        <taxon>Bacteria</taxon>
        <taxon>Pseudomonadati</taxon>
        <taxon>Bacteroidota</taxon>
        <taxon>Sphingobacteriia</taxon>
        <taxon>Sphingobacteriales</taxon>
        <taxon>Sphingobacteriaceae</taxon>
        <taxon>Pseudopedobacter</taxon>
    </lineage>
</organism>
<dbReference type="Gene3D" id="3.40.50.2000">
    <property type="entry name" value="Glycogen Phosphorylase B"/>
    <property type="match status" value="1"/>
</dbReference>
<keyword evidence="2" id="KW-1185">Reference proteome</keyword>
<dbReference type="GO" id="GO:0016740">
    <property type="term" value="F:transferase activity"/>
    <property type="evidence" value="ECO:0007669"/>
    <property type="project" value="UniProtKB-KW"/>
</dbReference>
<proteinExistence type="predicted"/>
<evidence type="ECO:0000313" key="1">
    <source>
        <dbReference type="EMBL" id="ADY51828.1"/>
    </source>
</evidence>
<dbReference type="PANTHER" id="PTHR12526:SF630">
    <property type="entry name" value="GLYCOSYLTRANSFERASE"/>
    <property type="match status" value="1"/>
</dbReference>
<dbReference type="STRING" id="762903.Pedsa_1261"/>
<dbReference type="Proteomes" id="UP000000310">
    <property type="component" value="Chromosome"/>
</dbReference>
<gene>
    <name evidence="1" type="ordered locus">Pedsa_1261</name>
</gene>
<sequence length="334" mass="38436">MAHQADFDIDKLLSADRKRMRIFTWHIHGSYLFYLSQGNYDIYIPVNEQRSERYCGRGNTFPFGANVIEVRAEEVKSLDFDVLLFQADENYFVDQYEILTEEQRALPKIYLEHDPPWGHPTNELHPIEDNDVTVVHVTHFNKLMWNTAVDDVRVIEHGVMPATASYTGEIDRGIVVINNLQQRGRLLGYDIFERVREQVPLDLVGMGTEGLGLGEVLHPQLPDFISKYRFFFNPIRYTSLGLAVCEAMTIGIPIVGLATTEMPNIIKNGYNGYVHSDISFLIDCMNMLIENKSKAFELSANAKESAKKHFDIQRFARDWEMLFLEVSVCKQAFN</sequence>
<dbReference type="HOGENOM" id="CLU_075562_0_0_10"/>
<name>F0SDT2_PSESL</name>
<dbReference type="CDD" id="cd03801">
    <property type="entry name" value="GT4_PimA-like"/>
    <property type="match status" value="1"/>
</dbReference>
<dbReference type="PANTHER" id="PTHR12526">
    <property type="entry name" value="GLYCOSYLTRANSFERASE"/>
    <property type="match status" value="1"/>
</dbReference>
<dbReference type="eggNOG" id="COG0438">
    <property type="taxonomic scope" value="Bacteria"/>
</dbReference>
<reference evidence="1 2" key="1">
    <citation type="journal article" date="2011" name="Stand. Genomic Sci.">
        <title>Complete genome sequence of the gliding, heparinolytic Pedobacter saltans type strain (113).</title>
        <authorList>
            <person name="Liolios K."/>
            <person name="Sikorski J."/>
            <person name="Lu M."/>
            <person name="Nolan M."/>
            <person name="Lapidus A."/>
            <person name="Lucas S."/>
            <person name="Hammon N."/>
            <person name="Deshpande S."/>
            <person name="Cheng J.F."/>
            <person name="Tapia R."/>
            <person name="Han C."/>
            <person name="Goodwin L."/>
            <person name="Pitluck S."/>
            <person name="Huntemann M."/>
            <person name="Ivanova N."/>
            <person name="Pagani I."/>
            <person name="Mavromatis K."/>
            <person name="Ovchinikova G."/>
            <person name="Pati A."/>
            <person name="Chen A."/>
            <person name="Palaniappan K."/>
            <person name="Land M."/>
            <person name="Hauser L."/>
            <person name="Brambilla E.M."/>
            <person name="Kotsyurbenko O."/>
            <person name="Rohde M."/>
            <person name="Tindall B.J."/>
            <person name="Abt B."/>
            <person name="Goker M."/>
            <person name="Detter J.C."/>
            <person name="Woyke T."/>
            <person name="Bristow J."/>
            <person name="Eisen J.A."/>
            <person name="Markowitz V."/>
            <person name="Hugenholtz P."/>
            <person name="Klenk H.P."/>
            <person name="Kyrpides N.C."/>
        </authorList>
    </citation>
    <scope>NUCLEOTIDE SEQUENCE [LARGE SCALE GENOMIC DNA]</scope>
    <source>
        <strain evidence="2">ATCC 51119 / DSM 12145 / JCM 21818 / LMG 10337 / NBRC 100064 / NCIMB 13643</strain>
    </source>
</reference>
<reference evidence="2" key="2">
    <citation type="submission" date="2011-02" db="EMBL/GenBank/DDBJ databases">
        <title>The complete genome of Pedobacter saltans DSM 12145.</title>
        <authorList>
            <consortium name="US DOE Joint Genome Institute (JGI-PGF)"/>
            <person name="Lucas S."/>
            <person name="Copeland A."/>
            <person name="Lapidus A."/>
            <person name="Bruce D."/>
            <person name="Goodwin L."/>
            <person name="Pitluck S."/>
            <person name="Kyrpides N."/>
            <person name="Mavromatis K."/>
            <person name="Pagani I."/>
            <person name="Ivanova N."/>
            <person name="Ovchinnikova G."/>
            <person name="Lu M."/>
            <person name="Detter J.C."/>
            <person name="Han C."/>
            <person name="Land M."/>
            <person name="Hauser L."/>
            <person name="Markowitz V."/>
            <person name="Cheng J.-F."/>
            <person name="Hugenholtz P."/>
            <person name="Woyke T."/>
            <person name="Wu D."/>
            <person name="Tindall B."/>
            <person name="Pomrenke H.G."/>
            <person name="Brambilla E."/>
            <person name="Klenk H.-P."/>
            <person name="Eisen J.A."/>
        </authorList>
    </citation>
    <scope>NUCLEOTIDE SEQUENCE [LARGE SCALE GENOMIC DNA]</scope>
    <source>
        <strain evidence="2">ATCC 51119 / DSM 12145 / JCM 21818 / LMG 10337 / NBRC 100064 / NCIMB 13643</strain>
    </source>
</reference>
<accession>F0SDT2</accession>
<dbReference type="KEGG" id="psn:Pedsa_1261"/>
<dbReference type="EMBL" id="CP002545">
    <property type="protein sequence ID" value="ADY51828.1"/>
    <property type="molecule type" value="Genomic_DNA"/>
</dbReference>
<dbReference type="Pfam" id="PF13692">
    <property type="entry name" value="Glyco_trans_1_4"/>
    <property type="match status" value="1"/>
</dbReference>
<dbReference type="RefSeq" id="WP_013632327.1">
    <property type="nucleotide sequence ID" value="NC_015177.1"/>
</dbReference>
<dbReference type="AlphaFoldDB" id="F0SDT2"/>
<evidence type="ECO:0000313" key="2">
    <source>
        <dbReference type="Proteomes" id="UP000000310"/>
    </source>
</evidence>
<keyword evidence="1" id="KW-0808">Transferase</keyword>